<evidence type="ECO:0000259" key="2">
    <source>
        <dbReference type="Pfam" id="PF13360"/>
    </source>
</evidence>
<name>A0A3D3RC27_9PLAN</name>
<feature type="domain" description="Pyrrolo-quinoline quinone repeat" evidence="2">
    <location>
        <begin position="306"/>
        <end position="381"/>
    </location>
</feature>
<evidence type="ECO:0000256" key="1">
    <source>
        <dbReference type="SAM" id="SignalP"/>
    </source>
</evidence>
<comment type="caution">
    <text evidence="3">The sequence shown here is derived from an EMBL/GenBank/DDBJ whole genome shotgun (WGS) entry which is preliminary data.</text>
</comment>
<dbReference type="InterPro" id="IPR002372">
    <property type="entry name" value="PQQ_rpt_dom"/>
</dbReference>
<dbReference type="Pfam" id="PF13360">
    <property type="entry name" value="PQQ_2"/>
    <property type="match status" value="2"/>
</dbReference>
<dbReference type="PANTHER" id="PTHR34512">
    <property type="entry name" value="CELL SURFACE PROTEIN"/>
    <property type="match status" value="1"/>
</dbReference>
<reference evidence="3 4" key="1">
    <citation type="journal article" date="2018" name="Nat. Biotechnol.">
        <title>A standardized bacterial taxonomy based on genome phylogeny substantially revises the tree of life.</title>
        <authorList>
            <person name="Parks D.H."/>
            <person name="Chuvochina M."/>
            <person name="Waite D.W."/>
            <person name="Rinke C."/>
            <person name="Skarshewski A."/>
            <person name="Chaumeil P.A."/>
            <person name="Hugenholtz P."/>
        </authorList>
    </citation>
    <scope>NUCLEOTIDE SEQUENCE [LARGE SCALE GENOMIC DNA]</scope>
    <source>
        <strain evidence="3">UBA9375</strain>
    </source>
</reference>
<dbReference type="InterPro" id="IPR018391">
    <property type="entry name" value="PQQ_b-propeller_rpt"/>
</dbReference>
<keyword evidence="3" id="KW-0723">Serine/threonine-protein kinase</keyword>
<keyword evidence="3" id="KW-0808">Transferase</keyword>
<accession>A0A3D3RC27</accession>
<dbReference type="GO" id="GO:0004674">
    <property type="term" value="F:protein serine/threonine kinase activity"/>
    <property type="evidence" value="ECO:0007669"/>
    <property type="project" value="UniProtKB-KW"/>
</dbReference>
<organism evidence="3 4">
    <name type="scientific">Gimesia maris</name>
    <dbReference type="NCBI Taxonomy" id="122"/>
    <lineage>
        <taxon>Bacteria</taxon>
        <taxon>Pseudomonadati</taxon>
        <taxon>Planctomycetota</taxon>
        <taxon>Planctomycetia</taxon>
        <taxon>Planctomycetales</taxon>
        <taxon>Planctomycetaceae</taxon>
        <taxon>Gimesia</taxon>
    </lineage>
</organism>
<feature type="signal peptide" evidence="1">
    <location>
        <begin position="1"/>
        <end position="27"/>
    </location>
</feature>
<dbReference type="EMBL" id="DQAY01000133">
    <property type="protein sequence ID" value="HCO25642.1"/>
    <property type="molecule type" value="Genomic_DNA"/>
</dbReference>
<dbReference type="Proteomes" id="UP000263642">
    <property type="component" value="Unassembled WGS sequence"/>
</dbReference>
<feature type="domain" description="Pyrrolo-quinoline quinone repeat" evidence="2">
    <location>
        <begin position="103"/>
        <end position="261"/>
    </location>
</feature>
<dbReference type="Gene3D" id="2.130.10.10">
    <property type="entry name" value="YVTN repeat-like/Quinoprotein amine dehydrogenase"/>
    <property type="match status" value="2"/>
</dbReference>
<dbReference type="InterPro" id="IPR011047">
    <property type="entry name" value="Quinoprotein_ADH-like_sf"/>
</dbReference>
<keyword evidence="1" id="KW-0732">Signal</keyword>
<feature type="chain" id="PRO_5017720037" evidence="1">
    <location>
        <begin position="28"/>
        <end position="427"/>
    </location>
</feature>
<dbReference type="InterPro" id="IPR015943">
    <property type="entry name" value="WD40/YVTN_repeat-like_dom_sf"/>
</dbReference>
<dbReference type="PANTHER" id="PTHR34512:SF30">
    <property type="entry name" value="OUTER MEMBRANE PROTEIN ASSEMBLY FACTOR BAMB"/>
    <property type="match status" value="1"/>
</dbReference>
<dbReference type="AlphaFoldDB" id="A0A3D3RC27"/>
<evidence type="ECO:0000313" key="3">
    <source>
        <dbReference type="EMBL" id="HCO25642.1"/>
    </source>
</evidence>
<sequence>MLNMIRIILSVMLTAAFLNSIIQQTQAADWSQFRGPSGNGVSQSTGLPTEWSSEKNIVWKAKLPGHGSSSPVLFGNQVFVTSYTGYGLTEEDNGNPSDLRLHVISVNRDSGEIMWDESVSPLNEVQKITKRIVDHGYASGTPACDETGVYAFFGTSGVVAYDLKGKLKWQANVGDGTAGFGSASSPILYKDLVIVNASIESSTVYALNKSNGEVAWKAEEIVRAWTTPSIVDVPGGKQELVVNQKNQIFGFDPDTGKKLWTCEGIQDYVVPVVVQNEGILYCLGGRSNRSIAVRPGGKGDVTKTHKLWEVNVGANVTSPVYYDGHLYWASDRGIAFCLNAKDGEVVYKNRLPTGARLYASIVLADGKLYVTTRDSGVIVLKAGPEYVELARNEIKSDEDLFNASPAVSEGSIYLRTNGYLYRIAEKK</sequence>
<dbReference type="SMART" id="SM00564">
    <property type="entry name" value="PQQ"/>
    <property type="match status" value="5"/>
</dbReference>
<gene>
    <name evidence="3" type="ORF">DIT97_22430</name>
</gene>
<dbReference type="SUPFAM" id="SSF50998">
    <property type="entry name" value="Quinoprotein alcohol dehydrogenase-like"/>
    <property type="match status" value="1"/>
</dbReference>
<evidence type="ECO:0000313" key="4">
    <source>
        <dbReference type="Proteomes" id="UP000263642"/>
    </source>
</evidence>
<keyword evidence="3" id="KW-0418">Kinase</keyword>
<proteinExistence type="predicted"/>
<protein>
    <submittedName>
        <fullName evidence="3">Serine/threonine protein kinase</fullName>
    </submittedName>
</protein>